<evidence type="ECO:0000313" key="1">
    <source>
        <dbReference type="EMBL" id="VEL31889.1"/>
    </source>
</evidence>
<evidence type="ECO:0008006" key="3">
    <source>
        <dbReference type="Google" id="ProtNLM"/>
    </source>
</evidence>
<proteinExistence type="predicted"/>
<comment type="caution">
    <text evidence="1">The sequence shown here is derived from an EMBL/GenBank/DDBJ whole genome shotgun (WGS) entry which is preliminary data.</text>
</comment>
<organism evidence="1 2">
    <name type="scientific">Protopolystoma xenopodis</name>
    <dbReference type="NCBI Taxonomy" id="117903"/>
    <lineage>
        <taxon>Eukaryota</taxon>
        <taxon>Metazoa</taxon>
        <taxon>Spiralia</taxon>
        <taxon>Lophotrochozoa</taxon>
        <taxon>Platyhelminthes</taxon>
        <taxon>Monogenea</taxon>
        <taxon>Polyopisthocotylea</taxon>
        <taxon>Polystomatidea</taxon>
        <taxon>Polystomatidae</taxon>
        <taxon>Protopolystoma</taxon>
    </lineage>
</organism>
<protein>
    <recommendedName>
        <fullName evidence="3">Protein kinase domain-containing protein</fullName>
    </recommendedName>
</protein>
<evidence type="ECO:0000313" key="2">
    <source>
        <dbReference type="Proteomes" id="UP000784294"/>
    </source>
</evidence>
<gene>
    <name evidence="1" type="ORF">PXEA_LOCUS25329</name>
</gene>
<feature type="non-terminal residue" evidence="1">
    <location>
        <position position="157"/>
    </location>
</feature>
<dbReference type="Proteomes" id="UP000784294">
    <property type="component" value="Unassembled WGS sequence"/>
</dbReference>
<sequence>MREMMAVKEIRLEHFPIDLCPSDFESQGEGARGNILAVTNNEFSLSNTNNSSSSSPLVVSTRNDSFTSSTLVPLSSLENVHQLTFSPQSNRKSLDPGLMSSHFALTDKGSHLISQTEARHQLARLSACLRECDLLASLNHPGLVRFLGAEEAILVQP</sequence>
<keyword evidence="2" id="KW-1185">Reference proteome</keyword>
<reference evidence="1" key="1">
    <citation type="submission" date="2018-11" db="EMBL/GenBank/DDBJ databases">
        <authorList>
            <consortium name="Pathogen Informatics"/>
        </authorList>
    </citation>
    <scope>NUCLEOTIDE SEQUENCE</scope>
</reference>
<accession>A0A448XA05</accession>
<dbReference type="EMBL" id="CAAALY010127618">
    <property type="protein sequence ID" value="VEL31889.1"/>
    <property type="molecule type" value="Genomic_DNA"/>
</dbReference>
<dbReference type="AlphaFoldDB" id="A0A448XA05"/>
<name>A0A448XA05_9PLAT</name>